<sequence length="704" mass="79910">MALGRYSRIDGQNSSNYCLILCIVGFVSTCLLAAWMTLSSSISPVRTEITVEEFMGGMPKIVKESQITESDANHNTEPKDQKVVEPEKELNSQKVNQGLVSGDGKETKVEEIDAMKMQDEVINQRENSGQEINENSTDKLLKSDTAGKELPNETSPQPQAMAESEKEKLPEGISVRKHQKDYIWKVCNVTAGPDYIPCLDNTKALKMLHTTGHYEHRERHCPDEGPTCLVPLPKGYRTPVKWPKSRDMIWFVNVPHTKLVDYKGKQNWIKVYDRYLTFPGGGTQFKYGALHYVDYIQQTLPDIAWGKRSRVVLDVGCGVASFGGYLFDRDVLTMSLAPKDEHEAQVQFALERGIPAISAVMGTKRLPFPSMVFDIIHCARCRVPWHIEGGKLLLELNRVLRPGGYFVWSATPVYRKGGEDTSIWKEMSKLTKSMCWELVKVGKDGVNRKSAAIFRKTNSNNCYEERQQNDPPLCEDSDNPNEAWYTPLQQCIHKVAKDSSERGSQWPATWPSRLENPPYWLKDSAKDFIDDHNRWKHVIANSYLNGIGIDWSLVRNVMDMKASYGGFAASLKDLKLWVMNVVPVNSSDTLPIIYERGLFGIYHDWCESFSTYPRSYDILHADHLFSDLTKRCNIVLVMAEVDRILRPGGRLIVRDDAETRSEVRSIAKSLHWKITHYNDNDGLVCIMKTLWRPSEVESTDGAAA</sequence>
<dbReference type="KEGG" id="soe:110782027"/>
<dbReference type="GO" id="GO:0008168">
    <property type="term" value="F:methyltransferase activity"/>
    <property type="evidence" value="ECO:0007669"/>
    <property type="project" value="UniProtKB-UniRule"/>
</dbReference>
<dbReference type="GO" id="GO:0016020">
    <property type="term" value="C:membrane"/>
    <property type="evidence" value="ECO:0007669"/>
    <property type="project" value="UniProtKB-SubCell"/>
</dbReference>
<feature type="region of interest" description="Disordered" evidence="8">
    <location>
        <begin position="146"/>
        <end position="172"/>
    </location>
</feature>
<evidence type="ECO:0000256" key="7">
    <source>
        <dbReference type="RuleBase" id="RU366043"/>
    </source>
</evidence>
<evidence type="ECO:0000313" key="11">
    <source>
        <dbReference type="RefSeq" id="XP_021841778.2"/>
    </source>
</evidence>
<keyword evidence="7" id="KW-0812">Transmembrane</keyword>
<dbReference type="InterPro" id="IPR004159">
    <property type="entry name" value="Put_SAM_MeTrfase"/>
</dbReference>
<dbReference type="Gene3D" id="3.40.50.150">
    <property type="entry name" value="Vaccinia Virus protein VP39"/>
    <property type="match status" value="1"/>
</dbReference>
<evidence type="ECO:0000313" key="10">
    <source>
        <dbReference type="RefSeq" id="XP_021841777.2"/>
    </source>
</evidence>
<dbReference type="RefSeq" id="XP_021841778.2">
    <property type="nucleotide sequence ID" value="XM_021986086.2"/>
</dbReference>
<gene>
    <name evidence="10 11" type="primary">LOC110782027</name>
</gene>
<dbReference type="PANTHER" id="PTHR10108:SF1141">
    <property type="entry name" value="METHYLTRANSFERASE PMT24-RELATED"/>
    <property type="match status" value="1"/>
</dbReference>
<dbReference type="GO" id="GO:0032259">
    <property type="term" value="P:methylation"/>
    <property type="evidence" value="ECO:0007669"/>
    <property type="project" value="UniProtKB-KW"/>
</dbReference>
<dbReference type="GO" id="GO:0005802">
    <property type="term" value="C:trans-Golgi network"/>
    <property type="evidence" value="ECO:0007669"/>
    <property type="project" value="TreeGrafter"/>
</dbReference>
<evidence type="ECO:0000256" key="5">
    <source>
        <dbReference type="ARBA" id="ARBA00023180"/>
    </source>
</evidence>
<feature type="transmembrane region" description="Helical" evidence="7">
    <location>
        <begin position="17"/>
        <end position="38"/>
    </location>
</feature>
<keyword evidence="7" id="KW-1133">Transmembrane helix</keyword>
<evidence type="ECO:0000256" key="4">
    <source>
        <dbReference type="ARBA" id="ARBA00022968"/>
    </source>
</evidence>
<accession>A0A9R0I393</accession>
<evidence type="ECO:0000256" key="2">
    <source>
        <dbReference type="ARBA" id="ARBA00008361"/>
    </source>
</evidence>
<dbReference type="RefSeq" id="XP_021841777.2">
    <property type="nucleotide sequence ID" value="XM_021986085.2"/>
</dbReference>
<dbReference type="GeneID" id="110782027"/>
<feature type="region of interest" description="Disordered" evidence="8">
    <location>
        <begin position="67"/>
        <end position="91"/>
    </location>
</feature>
<evidence type="ECO:0000256" key="6">
    <source>
        <dbReference type="ARBA" id="ARBA00037847"/>
    </source>
</evidence>
<comment type="subcellular location">
    <subcellularLocation>
        <location evidence="6">Endomembrane system</location>
        <topology evidence="6">Single-pass membrane protein</topology>
    </subcellularLocation>
    <subcellularLocation>
        <location evidence="1 7">Membrane</location>
        <topology evidence="1 7">Single-pass type II membrane protein</topology>
    </subcellularLocation>
</comment>
<dbReference type="PANTHER" id="PTHR10108">
    <property type="entry name" value="SAM-DEPENDENT METHYLTRANSFERASE"/>
    <property type="match status" value="1"/>
</dbReference>
<comment type="similarity">
    <text evidence="2 7">Belongs to the methyltransferase superfamily.</text>
</comment>
<keyword evidence="9" id="KW-1185">Reference proteome</keyword>
<feature type="compositionally biased region" description="Basic and acidic residues" evidence="8">
    <location>
        <begin position="71"/>
        <end position="91"/>
    </location>
</feature>
<keyword evidence="7" id="KW-0808">Transferase</keyword>
<reference evidence="9" key="1">
    <citation type="journal article" date="2021" name="Nat. Commun.">
        <title>Genomic analyses provide insights into spinach domestication and the genetic basis of agronomic traits.</title>
        <authorList>
            <person name="Cai X."/>
            <person name="Sun X."/>
            <person name="Xu C."/>
            <person name="Sun H."/>
            <person name="Wang X."/>
            <person name="Ge C."/>
            <person name="Zhang Z."/>
            <person name="Wang Q."/>
            <person name="Fei Z."/>
            <person name="Jiao C."/>
            <person name="Wang Q."/>
        </authorList>
    </citation>
    <scope>NUCLEOTIDE SEQUENCE [LARGE SCALE GENOMIC DNA]</scope>
    <source>
        <strain evidence="9">cv. Varoflay</strain>
    </source>
</reference>
<dbReference type="SUPFAM" id="SSF53335">
    <property type="entry name" value="S-adenosyl-L-methionine-dependent methyltransferases"/>
    <property type="match status" value="2"/>
</dbReference>
<dbReference type="GO" id="GO:0005737">
    <property type="term" value="C:cytoplasm"/>
    <property type="evidence" value="ECO:0000318"/>
    <property type="project" value="GO_Central"/>
</dbReference>
<evidence type="ECO:0000313" key="9">
    <source>
        <dbReference type="Proteomes" id="UP000813463"/>
    </source>
</evidence>
<evidence type="ECO:0000256" key="1">
    <source>
        <dbReference type="ARBA" id="ARBA00004606"/>
    </source>
</evidence>
<keyword evidence="4 7" id="KW-0735">Signal-anchor</keyword>
<protein>
    <recommendedName>
        <fullName evidence="7">Methyltransferase</fullName>
        <ecNumber evidence="7">2.1.1.-</ecNumber>
    </recommendedName>
</protein>
<dbReference type="InterPro" id="IPR029063">
    <property type="entry name" value="SAM-dependent_MTases_sf"/>
</dbReference>
<keyword evidence="5 7" id="KW-0325">Glycoprotein</keyword>
<dbReference type="Pfam" id="PF03141">
    <property type="entry name" value="Methyltransf_29"/>
    <property type="match status" value="1"/>
</dbReference>
<proteinExistence type="inferred from homology"/>
<evidence type="ECO:0000256" key="8">
    <source>
        <dbReference type="SAM" id="MobiDB-lite"/>
    </source>
</evidence>
<dbReference type="AlphaFoldDB" id="A0A9R0I393"/>
<dbReference type="EC" id="2.1.1.-" evidence="7"/>
<evidence type="ECO:0000256" key="3">
    <source>
        <dbReference type="ARBA" id="ARBA00022603"/>
    </source>
</evidence>
<dbReference type="Proteomes" id="UP000813463">
    <property type="component" value="Chromosome 2"/>
</dbReference>
<name>A0A9R0I393_SPIOL</name>
<dbReference type="GO" id="GO:0005768">
    <property type="term" value="C:endosome"/>
    <property type="evidence" value="ECO:0007669"/>
    <property type="project" value="TreeGrafter"/>
</dbReference>
<organism evidence="9 10">
    <name type="scientific">Spinacia oleracea</name>
    <name type="common">Spinach</name>
    <dbReference type="NCBI Taxonomy" id="3562"/>
    <lineage>
        <taxon>Eukaryota</taxon>
        <taxon>Viridiplantae</taxon>
        <taxon>Streptophyta</taxon>
        <taxon>Embryophyta</taxon>
        <taxon>Tracheophyta</taxon>
        <taxon>Spermatophyta</taxon>
        <taxon>Magnoliopsida</taxon>
        <taxon>eudicotyledons</taxon>
        <taxon>Gunneridae</taxon>
        <taxon>Pentapetalae</taxon>
        <taxon>Caryophyllales</taxon>
        <taxon>Chenopodiaceae</taxon>
        <taxon>Chenopodioideae</taxon>
        <taxon>Anserineae</taxon>
        <taxon>Spinacia</taxon>
    </lineage>
</organism>
<reference evidence="10 11" key="2">
    <citation type="submission" date="2025-05" db="UniProtKB">
        <authorList>
            <consortium name="RefSeq"/>
        </authorList>
    </citation>
    <scope>IDENTIFICATION</scope>
    <source>
        <tissue evidence="10 11">Leaf</tissue>
    </source>
</reference>
<keyword evidence="3 7" id="KW-0489">Methyltransferase</keyword>
<keyword evidence="7" id="KW-0472">Membrane</keyword>